<reference evidence="2" key="1">
    <citation type="submission" date="2017-06" db="EMBL/GenBank/DDBJ databases">
        <authorList>
            <person name="Kim H.J."/>
            <person name="Triplett B.A."/>
        </authorList>
    </citation>
    <scope>NUCLEOTIDE SEQUENCE [LARGE SCALE GENOMIC DNA]</scope>
    <source>
        <strain evidence="2">NKM1</strain>
    </source>
</reference>
<dbReference type="InterPro" id="IPR036249">
    <property type="entry name" value="Thioredoxin-like_sf"/>
</dbReference>
<evidence type="ECO:0000313" key="2">
    <source>
        <dbReference type="EMBL" id="SNT10871.1"/>
    </source>
</evidence>
<name>A0A239JYH0_9BACT</name>
<dbReference type="Proteomes" id="UP000198432">
    <property type="component" value="Unassembled WGS sequence"/>
</dbReference>
<dbReference type="AlphaFoldDB" id="A0A239JYH0"/>
<accession>A0A239JYH0</accession>
<proteinExistence type="predicted"/>
<dbReference type="OrthoDB" id="9811036at2"/>
<gene>
    <name evidence="2" type="ORF">SAMN06296052_12460</name>
</gene>
<feature type="domain" description="Spermatogenesis-associated protein 20-like TRX" evidence="1">
    <location>
        <begin position="22"/>
        <end position="90"/>
    </location>
</feature>
<evidence type="ECO:0000259" key="1">
    <source>
        <dbReference type="Pfam" id="PF03190"/>
    </source>
</evidence>
<protein>
    <submittedName>
        <fullName evidence="2">Thioredoxin-like</fullName>
    </submittedName>
</protein>
<dbReference type="EMBL" id="FZOQ01000024">
    <property type="protein sequence ID" value="SNT10871.1"/>
    <property type="molecule type" value="Genomic_DNA"/>
</dbReference>
<dbReference type="Gene3D" id="3.40.30.10">
    <property type="entry name" value="Glutaredoxin"/>
    <property type="match status" value="1"/>
</dbReference>
<dbReference type="InterPro" id="IPR004879">
    <property type="entry name" value="Ssp411-like_TRX"/>
</dbReference>
<dbReference type="SUPFAM" id="SSF52833">
    <property type="entry name" value="Thioredoxin-like"/>
    <property type="match status" value="1"/>
</dbReference>
<keyword evidence="3" id="KW-1185">Reference proteome</keyword>
<organism evidence="2 3">
    <name type="scientific">Pontibacter ummariensis</name>
    <dbReference type="NCBI Taxonomy" id="1610492"/>
    <lineage>
        <taxon>Bacteria</taxon>
        <taxon>Pseudomonadati</taxon>
        <taxon>Bacteroidota</taxon>
        <taxon>Cytophagia</taxon>
        <taxon>Cytophagales</taxon>
        <taxon>Hymenobacteraceae</taxon>
        <taxon>Pontibacter</taxon>
    </lineage>
</organism>
<dbReference type="Pfam" id="PF03190">
    <property type="entry name" value="Thioredox_DsbH"/>
    <property type="match status" value="1"/>
</dbReference>
<dbReference type="RefSeq" id="WP_089321121.1">
    <property type="nucleotide sequence ID" value="NZ_FZOQ01000024.1"/>
</dbReference>
<sequence>MIRLAILLLLVFISLPTGALGQSVKWTAFEHLSDSLRVERKPLLIFVRADWCKYCKMQEHTTFRDRALVQALNRWFYCLRLDAETKRDIRFLGRTYRYRPTGAQAGYHELAEALARENGEVCFPTTVVLSEDLRPLQRYKGCVRAAELRELLPVRNLENGKAERPDGGNH</sequence>
<evidence type="ECO:0000313" key="3">
    <source>
        <dbReference type="Proteomes" id="UP000198432"/>
    </source>
</evidence>